<dbReference type="AlphaFoldDB" id="A0A429ZTM2"/>
<dbReference type="InterPro" id="IPR035437">
    <property type="entry name" value="SNase_OB-fold_sf"/>
</dbReference>
<dbReference type="InterPro" id="IPR016071">
    <property type="entry name" value="Staphylococal_nuclease_OB-fold"/>
</dbReference>
<evidence type="ECO:0000256" key="2">
    <source>
        <dbReference type="ARBA" id="ARBA00022759"/>
    </source>
</evidence>
<dbReference type="SMART" id="SM00318">
    <property type="entry name" value="SNc"/>
    <property type="match status" value="1"/>
</dbReference>
<dbReference type="OrthoDB" id="4376109at2"/>
<reference evidence="5 6" key="1">
    <citation type="submission" date="2017-05" db="EMBL/GenBank/DDBJ databases">
        <title>Vagococcus spp. assemblies.</title>
        <authorList>
            <person name="Gulvik C.A."/>
        </authorList>
    </citation>
    <scope>NUCLEOTIDE SEQUENCE [LARGE SCALE GENOMIC DNA]</scope>
    <source>
        <strain evidence="5 6">NCFB 2777</strain>
    </source>
</reference>
<dbReference type="GO" id="GO:0016787">
    <property type="term" value="F:hydrolase activity"/>
    <property type="evidence" value="ECO:0007669"/>
    <property type="project" value="UniProtKB-KW"/>
</dbReference>
<evidence type="ECO:0000313" key="5">
    <source>
        <dbReference type="EMBL" id="RST97012.1"/>
    </source>
</evidence>
<dbReference type="Pfam" id="PF00565">
    <property type="entry name" value="SNase"/>
    <property type="match status" value="1"/>
</dbReference>
<evidence type="ECO:0000256" key="3">
    <source>
        <dbReference type="ARBA" id="ARBA00022801"/>
    </source>
</evidence>
<dbReference type="PROSITE" id="PS50830">
    <property type="entry name" value="TNASE_3"/>
    <property type="match status" value="1"/>
</dbReference>
<evidence type="ECO:0000259" key="4">
    <source>
        <dbReference type="PROSITE" id="PS50830"/>
    </source>
</evidence>
<evidence type="ECO:0000256" key="1">
    <source>
        <dbReference type="ARBA" id="ARBA00022722"/>
    </source>
</evidence>
<dbReference type="Proteomes" id="UP000287239">
    <property type="component" value="Unassembled WGS sequence"/>
</dbReference>
<comment type="caution">
    <text evidence="5">The sequence shown here is derived from an EMBL/GenBank/DDBJ whole genome shotgun (WGS) entry which is preliminary data.</text>
</comment>
<dbReference type="GeneID" id="98567431"/>
<name>A0A429ZTM2_9ENTE</name>
<feature type="domain" description="TNase-like" evidence="4">
    <location>
        <begin position="77"/>
        <end position="212"/>
    </location>
</feature>
<sequence>MKRTAGWICVLVIILFILLMETPLFDQFPAILSLREKITALIPTEADPEPVLEPLISNQGEITHFTGQNFQDLPQLTLFKVATVYVIDGDTIIFNLNGHEVRSRLLGIDTPESKIPDQEVQPFALEATAFVEKFLASSSEVYLALETGPPLDKYERLLVYVFNQEKVLLQSELLRQGFARSLDYWQQPLIYRDFFQELEATAKKTELNIWGLPDFVTDEGFNPIQTKKR</sequence>
<dbReference type="EMBL" id="NGJU01000004">
    <property type="protein sequence ID" value="RST97012.1"/>
    <property type="molecule type" value="Genomic_DNA"/>
</dbReference>
<dbReference type="PANTHER" id="PTHR12302:SF3">
    <property type="entry name" value="SERINE_THREONINE-PROTEIN KINASE 31"/>
    <property type="match status" value="1"/>
</dbReference>
<dbReference type="PANTHER" id="PTHR12302">
    <property type="entry name" value="EBNA2 BINDING PROTEIN P100"/>
    <property type="match status" value="1"/>
</dbReference>
<keyword evidence="1" id="KW-0540">Nuclease</keyword>
<evidence type="ECO:0000313" key="6">
    <source>
        <dbReference type="Proteomes" id="UP000287239"/>
    </source>
</evidence>
<keyword evidence="2" id="KW-0255">Endonuclease</keyword>
<gene>
    <name evidence="5" type="ORF">CBF35_03545</name>
</gene>
<keyword evidence="6" id="KW-1185">Reference proteome</keyword>
<dbReference type="RefSeq" id="WP_126778612.1">
    <property type="nucleotide sequence ID" value="NZ_NGJU01000004.1"/>
</dbReference>
<protein>
    <recommendedName>
        <fullName evidence="4">TNase-like domain-containing protein</fullName>
    </recommendedName>
</protein>
<dbReference type="Gene3D" id="2.40.50.90">
    <property type="match status" value="1"/>
</dbReference>
<organism evidence="5 6">
    <name type="scientific">Vagococcus salmoninarum</name>
    <dbReference type="NCBI Taxonomy" id="2739"/>
    <lineage>
        <taxon>Bacteria</taxon>
        <taxon>Bacillati</taxon>
        <taxon>Bacillota</taxon>
        <taxon>Bacilli</taxon>
        <taxon>Lactobacillales</taxon>
        <taxon>Enterococcaceae</taxon>
        <taxon>Vagococcus</taxon>
    </lineage>
</organism>
<dbReference type="GO" id="GO:0004519">
    <property type="term" value="F:endonuclease activity"/>
    <property type="evidence" value="ECO:0007669"/>
    <property type="project" value="UniProtKB-KW"/>
</dbReference>
<dbReference type="SUPFAM" id="SSF50199">
    <property type="entry name" value="Staphylococcal nuclease"/>
    <property type="match status" value="1"/>
</dbReference>
<proteinExistence type="predicted"/>
<keyword evidence="3" id="KW-0378">Hydrolase</keyword>
<accession>A0A429ZTM2</accession>